<dbReference type="InterPro" id="IPR006115">
    <property type="entry name" value="6PGDH_NADP-bd"/>
</dbReference>
<evidence type="ECO:0000256" key="2">
    <source>
        <dbReference type="ARBA" id="ARBA00023027"/>
    </source>
</evidence>
<dbReference type="InterPro" id="IPR013328">
    <property type="entry name" value="6PGD_dom2"/>
</dbReference>
<evidence type="ECO:0000256" key="3">
    <source>
        <dbReference type="PIRSR" id="PIRSR000103-1"/>
    </source>
</evidence>
<dbReference type="Pfam" id="PF14833">
    <property type="entry name" value="NAD_binding_11"/>
    <property type="match status" value="1"/>
</dbReference>
<dbReference type="PANTHER" id="PTHR43060:SF15">
    <property type="entry name" value="3-HYDROXYISOBUTYRATE DEHYDROGENASE-LIKE 1, MITOCHONDRIAL-RELATED"/>
    <property type="match status" value="1"/>
</dbReference>
<dbReference type="OrthoDB" id="9786703at2"/>
<dbReference type="Proteomes" id="UP000231990">
    <property type="component" value="Unassembled WGS sequence"/>
</dbReference>
<dbReference type="PIRSF" id="PIRSF000103">
    <property type="entry name" value="HIBADH"/>
    <property type="match status" value="1"/>
</dbReference>
<dbReference type="RefSeq" id="WP_100715116.1">
    <property type="nucleotide sequence ID" value="NZ_NPDY01000023.1"/>
</dbReference>
<evidence type="ECO:0000259" key="5">
    <source>
        <dbReference type="Pfam" id="PF14833"/>
    </source>
</evidence>
<dbReference type="EMBL" id="NPDZ01000013">
    <property type="protein sequence ID" value="PJZ72111.1"/>
    <property type="molecule type" value="Genomic_DNA"/>
</dbReference>
<dbReference type="InterPro" id="IPR015815">
    <property type="entry name" value="HIBADH-related"/>
</dbReference>
<dbReference type="Pfam" id="PF03446">
    <property type="entry name" value="NAD_binding_2"/>
    <property type="match status" value="1"/>
</dbReference>
<feature type="active site" evidence="3">
    <location>
        <position position="170"/>
    </location>
</feature>
<comment type="caution">
    <text evidence="7">The sequence shown here is derived from an EMBL/GenBank/DDBJ whole genome shotgun (WGS) entry which is preliminary data.</text>
</comment>
<name>A0A2M9ZJB8_9LEPT</name>
<protein>
    <submittedName>
        <fullName evidence="7">3-hydroxyisobutyrate dehydrogenase</fullName>
    </submittedName>
</protein>
<evidence type="ECO:0000313" key="8">
    <source>
        <dbReference type="Proteomes" id="UP000231962"/>
    </source>
</evidence>
<evidence type="ECO:0000313" key="7">
    <source>
        <dbReference type="EMBL" id="PJZ72111.1"/>
    </source>
</evidence>
<dbReference type="Gene3D" id="1.10.1040.10">
    <property type="entry name" value="N-(1-d-carboxylethyl)-l-norvaline Dehydrogenase, domain 2"/>
    <property type="match status" value="1"/>
</dbReference>
<dbReference type="PANTHER" id="PTHR43060">
    <property type="entry name" value="3-HYDROXYISOBUTYRATE DEHYDROGENASE-LIKE 1, MITOCHONDRIAL-RELATED"/>
    <property type="match status" value="1"/>
</dbReference>
<feature type="domain" description="3-hydroxyisobutyrate dehydrogenase-like NAD-binding" evidence="5">
    <location>
        <begin position="164"/>
        <end position="280"/>
    </location>
</feature>
<organism evidence="7 9">
    <name type="scientific">Leptospira perolatii</name>
    <dbReference type="NCBI Taxonomy" id="2023191"/>
    <lineage>
        <taxon>Bacteria</taxon>
        <taxon>Pseudomonadati</taxon>
        <taxon>Spirochaetota</taxon>
        <taxon>Spirochaetia</taxon>
        <taxon>Leptospirales</taxon>
        <taxon>Leptospiraceae</taxon>
        <taxon>Leptospira</taxon>
    </lineage>
</organism>
<dbReference type="InterPro" id="IPR029154">
    <property type="entry name" value="HIBADH-like_NADP-bd"/>
</dbReference>
<dbReference type="GO" id="GO:0051287">
    <property type="term" value="F:NAD binding"/>
    <property type="evidence" value="ECO:0007669"/>
    <property type="project" value="InterPro"/>
</dbReference>
<gene>
    <name evidence="6" type="ORF">CH360_16265</name>
    <name evidence="7" type="ORF">CH373_16065</name>
</gene>
<evidence type="ECO:0000313" key="9">
    <source>
        <dbReference type="Proteomes" id="UP000231990"/>
    </source>
</evidence>
<feature type="domain" description="6-phosphogluconate dehydrogenase NADP-binding" evidence="4">
    <location>
        <begin position="5"/>
        <end position="161"/>
    </location>
</feature>
<accession>A0A2M9ZJB8</accession>
<dbReference type="InterPro" id="IPR008927">
    <property type="entry name" value="6-PGluconate_DH-like_C_sf"/>
</dbReference>
<dbReference type="Proteomes" id="UP000231962">
    <property type="component" value="Unassembled WGS sequence"/>
</dbReference>
<evidence type="ECO:0000259" key="4">
    <source>
        <dbReference type="Pfam" id="PF03446"/>
    </source>
</evidence>
<dbReference type="AlphaFoldDB" id="A0A2M9ZJB8"/>
<dbReference type="InterPro" id="IPR036291">
    <property type="entry name" value="NAD(P)-bd_dom_sf"/>
</dbReference>
<reference evidence="8 9" key="1">
    <citation type="submission" date="2017-07" db="EMBL/GenBank/DDBJ databases">
        <title>Leptospira spp. isolated from tropical soils.</title>
        <authorList>
            <person name="Thibeaux R."/>
            <person name="Iraola G."/>
            <person name="Ferres I."/>
            <person name="Bierque E."/>
            <person name="Girault D."/>
            <person name="Soupe-Gilbert M.-E."/>
            <person name="Picardeau M."/>
            <person name="Goarant C."/>
        </authorList>
    </citation>
    <scope>NUCLEOTIDE SEQUENCE [LARGE SCALE GENOMIC DNA]</scope>
    <source>
        <strain evidence="7 9">FH1-B-B1</strain>
        <strain evidence="6 8">FH1-B-C1</strain>
    </source>
</reference>
<dbReference type="SUPFAM" id="SSF51735">
    <property type="entry name" value="NAD(P)-binding Rossmann-fold domains"/>
    <property type="match status" value="1"/>
</dbReference>
<dbReference type="GO" id="GO:0050661">
    <property type="term" value="F:NADP binding"/>
    <property type="evidence" value="ECO:0007669"/>
    <property type="project" value="InterPro"/>
</dbReference>
<proteinExistence type="predicted"/>
<evidence type="ECO:0000313" key="6">
    <source>
        <dbReference type="EMBL" id="PJZ68412.1"/>
    </source>
</evidence>
<keyword evidence="8" id="KW-1185">Reference proteome</keyword>
<sequence>MEPNVSIIGTGIMGSGMAQNLSARNIPLRLYARNLNKIQHFESSKVHIFPNVLDAAKNSHLVVLCLTEDSVVEETVFQNGILSSGCKYLIDTGTTSPALTAKIHEACKKNNILFFDAPMTGSKNASRDGQILFMVGAKDSSEIADISFFFDICGKNLVYCGNVGDGQKAKIALNLVQAGIFQVYMEGFALAKENGISWATLKDILLQSAAKSGIAEFKFPYVFSGNYETHFSLKNMRKDVYHALHLSEELHTKLPLCSNLGKIYDAGISEGLGEMDFCSLNEVTAKITPNGKT</sequence>
<keyword evidence="2" id="KW-0520">NAD</keyword>
<evidence type="ECO:0000256" key="1">
    <source>
        <dbReference type="ARBA" id="ARBA00023002"/>
    </source>
</evidence>
<keyword evidence="1" id="KW-0560">Oxidoreductase</keyword>
<dbReference type="GO" id="GO:0016491">
    <property type="term" value="F:oxidoreductase activity"/>
    <property type="evidence" value="ECO:0007669"/>
    <property type="project" value="UniProtKB-KW"/>
</dbReference>
<dbReference type="Gene3D" id="3.40.50.720">
    <property type="entry name" value="NAD(P)-binding Rossmann-like Domain"/>
    <property type="match status" value="1"/>
</dbReference>
<dbReference type="EMBL" id="NPDY01000023">
    <property type="protein sequence ID" value="PJZ68412.1"/>
    <property type="molecule type" value="Genomic_DNA"/>
</dbReference>
<dbReference type="SUPFAM" id="SSF48179">
    <property type="entry name" value="6-phosphogluconate dehydrogenase C-terminal domain-like"/>
    <property type="match status" value="1"/>
</dbReference>